<protein>
    <recommendedName>
        <fullName evidence="2">Pyrrolo-quinoline quinone repeat domain-containing protein</fullName>
    </recommendedName>
</protein>
<keyword evidence="4" id="KW-1185">Reference proteome</keyword>
<dbReference type="OrthoDB" id="3944519at2"/>
<dbReference type="Pfam" id="PF13360">
    <property type="entry name" value="PQQ_2"/>
    <property type="match status" value="2"/>
</dbReference>
<dbReference type="RefSeq" id="WP_139622870.1">
    <property type="nucleotide sequence ID" value="NZ_VDMP01000023.1"/>
</dbReference>
<feature type="domain" description="Pyrrolo-quinoline quinone repeat" evidence="2">
    <location>
        <begin position="332"/>
        <end position="436"/>
    </location>
</feature>
<dbReference type="Proteomes" id="UP000313231">
    <property type="component" value="Unassembled WGS sequence"/>
</dbReference>
<dbReference type="EMBL" id="VDMP01000023">
    <property type="protein sequence ID" value="TNM40524.1"/>
    <property type="molecule type" value="Genomic_DNA"/>
</dbReference>
<evidence type="ECO:0000256" key="1">
    <source>
        <dbReference type="SAM" id="MobiDB-lite"/>
    </source>
</evidence>
<sequence>MSPASPTGRLAAALLVAGLGLVACDGGRPDPDRPGGSDPSTGGSGSAAAVLHEPASTWELRADTVVPGGKFVPLAPAGDDEVPQPGGVVVGEVLVAAITDQAQDDADPGARPVTPLLVGVSAEGKVLWKQEGYGGCWTPDHAALYCTRGDALVRVDAATGGSGAGADVRVAPGSTPILDDGVLYLVVTPEGTDESAYPPPFAVAALDATSLKDVWTGPGGLAELRGYGAGSPALDLSGDDVSVAAWKDTPSGQADATQFELDRASGKVLGSAHLGKSSFFERPWTVHRGFGDDKLEVLLGDEVLLKLSGQAWDTQDSRLTTTEGRLGVGSTLYDVTTGKAVWERPDLGDELSGWRWTSDRTQVAVTGFDAKKGTMVTTYLDAETGKTLWSGPGTEIAPSETPDAFLQVATDYAKSWVVQALDRTSGEVAWSHDVSALGKEGYDDGISPGGPYVSDEAVWVVGAGTLAGFTGFPG</sequence>
<dbReference type="InterPro" id="IPR002372">
    <property type="entry name" value="PQQ_rpt_dom"/>
</dbReference>
<name>A0A5C4VX70_9ACTN</name>
<feature type="domain" description="Pyrrolo-quinoline quinone repeat" evidence="2">
    <location>
        <begin position="120"/>
        <end position="274"/>
    </location>
</feature>
<evidence type="ECO:0000313" key="3">
    <source>
        <dbReference type="EMBL" id="TNM40524.1"/>
    </source>
</evidence>
<organism evidence="3 4">
    <name type="scientific">Nocardioides albidus</name>
    <dbReference type="NCBI Taxonomy" id="1517589"/>
    <lineage>
        <taxon>Bacteria</taxon>
        <taxon>Bacillati</taxon>
        <taxon>Actinomycetota</taxon>
        <taxon>Actinomycetes</taxon>
        <taxon>Propionibacteriales</taxon>
        <taxon>Nocardioidaceae</taxon>
        <taxon>Nocardioides</taxon>
    </lineage>
</organism>
<evidence type="ECO:0000313" key="4">
    <source>
        <dbReference type="Proteomes" id="UP000313231"/>
    </source>
</evidence>
<dbReference type="SUPFAM" id="SSF50998">
    <property type="entry name" value="Quinoprotein alcohol dehydrogenase-like"/>
    <property type="match status" value="1"/>
</dbReference>
<feature type="region of interest" description="Disordered" evidence="1">
    <location>
        <begin position="25"/>
        <end position="49"/>
    </location>
</feature>
<reference evidence="3 4" key="1">
    <citation type="journal article" date="2016" name="Int. J. Syst. Evol. Microbiol.">
        <title>Nocardioides albidus sp. nov., an actinobacterium isolated from garden soil.</title>
        <authorList>
            <person name="Singh H."/>
            <person name="Du J."/>
            <person name="Trinh H."/>
            <person name="Won K."/>
            <person name="Yang J.E."/>
            <person name="Yin C."/>
            <person name="Kook M."/>
            <person name="Yi T.H."/>
        </authorList>
    </citation>
    <scope>NUCLEOTIDE SEQUENCE [LARGE SCALE GENOMIC DNA]</scope>
    <source>
        <strain evidence="3 4">CCTCC AB 2015297</strain>
    </source>
</reference>
<dbReference type="InterPro" id="IPR011047">
    <property type="entry name" value="Quinoprotein_ADH-like_sf"/>
</dbReference>
<gene>
    <name evidence="3" type="ORF">FHP29_10800</name>
</gene>
<proteinExistence type="predicted"/>
<dbReference type="AlphaFoldDB" id="A0A5C4VX70"/>
<comment type="caution">
    <text evidence="3">The sequence shown here is derived from an EMBL/GenBank/DDBJ whole genome shotgun (WGS) entry which is preliminary data.</text>
</comment>
<accession>A0A5C4VX70</accession>
<evidence type="ECO:0000259" key="2">
    <source>
        <dbReference type="Pfam" id="PF13360"/>
    </source>
</evidence>